<organism evidence="1 2">
    <name type="scientific">Candidatus Curtissbacteria bacterium RIFOXYA1_FULL_41_14</name>
    <dbReference type="NCBI Taxonomy" id="1797737"/>
    <lineage>
        <taxon>Bacteria</taxon>
        <taxon>Candidatus Curtissiibacteriota</taxon>
    </lineage>
</organism>
<dbReference type="EMBL" id="MFCA01000013">
    <property type="protein sequence ID" value="OGE02499.1"/>
    <property type="molecule type" value="Genomic_DNA"/>
</dbReference>
<evidence type="ECO:0000313" key="1">
    <source>
        <dbReference type="EMBL" id="OGE02499.1"/>
    </source>
</evidence>
<dbReference type="STRING" id="1797737.A2196_01575"/>
<evidence type="ECO:0000313" key="2">
    <source>
        <dbReference type="Proteomes" id="UP000176751"/>
    </source>
</evidence>
<proteinExistence type="predicted"/>
<sequence length="75" mass="8025">MVGVAALVAVGILDLGRIKNSAPGESTAIVKDQQLENLQKVSTSDEVVDIEMDLDNTDLNNLDQELSEVDQALSQ</sequence>
<dbReference type="AlphaFoldDB" id="A0A1F5HEK0"/>
<name>A0A1F5HEK0_9BACT</name>
<comment type="caution">
    <text evidence="1">The sequence shown here is derived from an EMBL/GenBank/DDBJ whole genome shotgun (WGS) entry which is preliminary data.</text>
</comment>
<gene>
    <name evidence="1" type="ORF">A2196_01575</name>
</gene>
<reference evidence="1 2" key="1">
    <citation type="journal article" date="2016" name="Nat. Commun.">
        <title>Thousands of microbial genomes shed light on interconnected biogeochemical processes in an aquifer system.</title>
        <authorList>
            <person name="Anantharaman K."/>
            <person name="Brown C.T."/>
            <person name="Hug L.A."/>
            <person name="Sharon I."/>
            <person name="Castelle C.J."/>
            <person name="Probst A.J."/>
            <person name="Thomas B.C."/>
            <person name="Singh A."/>
            <person name="Wilkins M.J."/>
            <person name="Karaoz U."/>
            <person name="Brodie E.L."/>
            <person name="Williams K.H."/>
            <person name="Hubbard S.S."/>
            <person name="Banfield J.F."/>
        </authorList>
    </citation>
    <scope>NUCLEOTIDE SEQUENCE [LARGE SCALE GENOMIC DNA]</scope>
</reference>
<protein>
    <submittedName>
        <fullName evidence="1">Uncharacterized protein</fullName>
    </submittedName>
</protein>
<dbReference type="Proteomes" id="UP000176751">
    <property type="component" value="Unassembled WGS sequence"/>
</dbReference>
<accession>A0A1F5HEK0</accession>